<gene>
    <name evidence="2" type="ORF">UFOPK2292_00503</name>
    <name evidence="3" type="ORF">UFOPK4345_00395</name>
</gene>
<evidence type="ECO:0000313" key="3">
    <source>
        <dbReference type="EMBL" id="CAB5061802.1"/>
    </source>
</evidence>
<dbReference type="EMBL" id="CAFBQV010000041">
    <property type="protein sequence ID" value="CAB5061802.1"/>
    <property type="molecule type" value="Genomic_DNA"/>
</dbReference>
<accession>A0A6J6LT84</accession>
<feature type="compositionally biased region" description="Acidic residues" evidence="1">
    <location>
        <begin position="29"/>
        <end position="49"/>
    </location>
</feature>
<feature type="compositionally biased region" description="Acidic residues" evidence="1">
    <location>
        <begin position="84"/>
        <end position="100"/>
    </location>
</feature>
<sequence length="172" mass="18807">MADEDEIEIEETEEVVGDDLEIDDLTEVVDPDFDPDADAVDGEDFDPDATGDLVVDLTIEGATALSDEGSTLTPTDPTKPKSADDDDDEDDLRTEDDVEADLSSILQEKLASPQETAPEEEDEVIGDDRTDGVERLQPRRPDETQCSHCFLLVRQTAPGCPVEDDACPLFKH</sequence>
<feature type="compositionally biased region" description="Basic and acidic residues" evidence="1">
    <location>
        <begin position="126"/>
        <end position="142"/>
    </location>
</feature>
<evidence type="ECO:0000313" key="2">
    <source>
        <dbReference type="EMBL" id="CAB4664902.1"/>
    </source>
</evidence>
<feature type="region of interest" description="Disordered" evidence="1">
    <location>
        <begin position="29"/>
        <end position="142"/>
    </location>
</feature>
<dbReference type="AlphaFoldDB" id="A0A6J6LT84"/>
<evidence type="ECO:0000256" key="1">
    <source>
        <dbReference type="SAM" id="MobiDB-lite"/>
    </source>
</evidence>
<organism evidence="2">
    <name type="scientific">freshwater metagenome</name>
    <dbReference type="NCBI Taxonomy" id="449393"/>
    <lineage>
        <taxon>unclassified sequences</taxon>
        <taxon>metagenomes</taxon>
        <taxon>ecological metagenomes</taxon>
    </lineage>
</organism>
<protein>
    <submittedName>
        <fullName evidence="2">Unannotated protein</fullName>
    </submittedName>
</protein>
<feature type="region of interest" description="Disordered" evidence="1">
    <location>
        <begin position="1"/>
        <end position="20"/>
    </location>
</feature>
<reference evidence="2" key="1">
    <citation type="submission" date="2020-05" db="EMBL/GenBank/DDBJ databases">
        <authorList>
            <person name="Chiriac C."/>
            <person name="Salcher M."/>
            <person name="Ghai R."/>
            <person name="Kavagutti S V."/>
        </authorList>
    </citation>
    <scope>NUCLEOTIDE SEQUENCE</scope>
</reference>
<proteinExistence type="predicted"/>
<name>A0A6J6LT84_9ZZZZ</name>
<dbReference type="EMBL" id="CAEZWU010000055">
    <property type="protein sequence ID" value="CAB4664902.1"/>
    <property type="molecule type" value="Genomic_DNA"/>
</dbReference>